<keyword evidence="5" id="KW-1185">Reference proteome</keyword>
<evidence type="ECO:0000259" key="3">
    <source>
        <dbReference type="PROSITE" id="PS50801"/>
    </source>
</evidence>
<dbReference type="KEGG" id="uam:UABAM_01919"/>
<evidence type="ECO:0000256" key="1">
    <source>
        <dbReference type="ARBA" id="ARBA00009013"/>
    </source>
</evidence>
<dbReference type="PROSITE" id="PS50801">
    <property type="entry name" value="STAS"/>
    <property type="match status" value="1"/>
</dbReference>
<evidence type="ECO:0000313" key="5">
    <source>
        <dbReference type="Proteomes" id="UP000326354"/>
    </source>
</evidence>
<dbReference type="PANTHER" id="PTHR33495">
    <property type="entry name" value="ANTI-SIGMA FACTOR ANTAGONIST TM_1081-RELATED-RELATED"/>
    <property type="match status" value="1"/>
</dbReference>
<reference evidence="4 5" key="1">
    <citation type="submission" date="2019-08" db="EMBL/GenBank/DDBJ databases">
        <title>Complete genome sequence of Candidatus Uab amorphum.</title>
        <authorList>
            <person name="Shiratori T."/>
            <person name="Suzuki S."/>
            <person name="Kakizawa Y."/>
            <person name="Ishida K."/>
        </authorList>
    </citation>
    <scope>NUCLEOTIDE SEQUENCE [LARGE SCALE GENOMIC DNA]</scope>
    <source>
        <strain evidence="4 5">SRT547</strain>
    </source>
</reference>
<evidence type="ECO:0000256" key="2">
    <source>
        <dbReference type="RuleBase" id="RU003749"/>
    </source>
</evidence>
<dbReference type="AlphaFoldDB" id="A0A5S9ILC7"/>
<dbReference type="CDD" id="cd07043">
    <property type="entry name" value="STAS_anti-anti-sigma_factors"/>
    <property type="match status" value="1"/>
</dbReference>
<dbReference type="OrthoDB" id="9794628at2"/>
<dbReference type="InterPro" id="IPR002645">
    <property type="entry name" value="STAS_dom"/>
</dbReference>
<dbReference type="RefSeq" id="WP_151967761.1">
    <property type="nucleotide sequence ID" value="NZ_AP019860.1"/>
</dbReference>
<dbReference type="Pfam" id="PF01740">
    <property type="entry name" value="STAS"/>
    <property type="match status" value="1"/>
</dbReference>
<accession>A0A5S9ILC7</accession>
<dbReference type="GO" id="GO:0043856">
    <property type="term" value="F:anti-sigma factor antagonist activity"/>
    <property type="evidence" value="ECO:0007669"/>
    <property type="project" value="InterPro"/>
</dbReference>
<sequence length="118" mass="12934">MGELRIEAKQVGEGIAHVKAMGTLDAETYEKMDKTIKNLFSKGFYKLIVNLEQVSYISSAGAGVFIGVVGTAQENNGHILLLRPSTMVHDVFDVLGLLEIFPSAQSLDEATNFFRNNL</sequence>
<dbReference type="SUPFAM" id="SSF52091">
    <property type="entry name" value="SpoIIaa-like"/>
    <property type="match status" value="1"/>
</dbReference>
<dbReference type="NCBIfam" id="TIGR00377">
    <property type="entry name" value="ant_ant_sig"/>
    <property type="match status" value="1"/>
</dbReference>
<dbReference type="EMBL" id="AP019860">
    <property type="protein sequence ID" value="BBM83566.1"/>
    <property type="molecule type" value="Genomic_DNA"/>
</dbReference>
<dbReference type="Gene3D" id="3.30.750.24">
    <property type="entry name" value="STAS domain"/>
    <property type="match status" value="1"/>
</dbReference>
<evidence type="ECO:0000313" key="4">
    <source>
        <dbReference type="EMBL" id="BBM83566.1"/>
    </source>
</evidence>
<protein>
    <recommendedName>
        <fullName evidence="2">Anti-sigma factor antagonist</fullName>
    </recommendedName>
</protein>
<comment type="similarity">
    <text evidence="1 2">Belongs to the anti-sigma-factor antagonist family.</text>
</comment>
<name>A0A5S9ILC7_UABAM</name>
<dbReference type="Proteomes" id="UP000326354">
    <property type="component" value="Chromosome"/>
</dbReference>
<dbReference type="InterPro" id="IPR036513">
    <property type="entry name" value="STAS_dom_sf"/>
</dbReference>
<organism evidence="4 5">
    <name type="scientific">Uabimicrobium amorphum</name>
    <dbReference type="NCBI Taxonomy" id="2596890"/>
    <lineage>
        <taxon>Bacteria</taxon>
        <taxon>Pseudomonadati</taxon>
        <taxon>Planctomycetota</taxon>
        <taxon>Candidatus Uabimicrobiia</taxon>
        <taxon>Candidatus Uabimicrobiales</taxon>
        <taxon>Candidatus Uabimicrobiaceae</taxon>
        <taxon>Candidatus Uabimicrobium</taxon>
    </lineage>
</organism>
<proteinExistence type="inferred from homology"/>
<feature type="domain" description="STAS" evidence="3">
    <location>
        <begin position="13"/>
        <end position="114"/>
    </location>
</feature>
<dbReference type="InterPro" id="IPR003658">
    <property type="entry name" value="Anti-sigma_ant"/>
</dbReference>
<gene>
    <name evidence="4" type="ORF">UABAM_01919</name>
</gene>